<dbReference type="InterPro" id="IPR020841">
    <property type="entry name" value="PKS_Beta-ketoAc_synthase_dom"/>
</dbReference>
<dbReference type="InterPro" id="IPR018201">
    <property type="entry name" value="Ketoacyl_synth_AS"/>
</dbReference>
<keyword evidence="7" id="KW-0511">Multifunctional enzyme</keyword>
<dbReference type="EMBL" id="JBHSBN010000018">
    <property type="protein sequence ID" value="MFC4108842.1"/>
    <property type="molecule type" value="Genomic_DNA"/>
</dbReference>
<dbReference type="PROSITE" id="PS00606">
    <property type="entry name" value="KS3_1"/>
    <property type="match status" value="2"/>
</dbReference>
<dbReference type="PANTHER" id="PTHR43775:SF51">
    <property type="entry name" value="INACTIVE PHENOLPHTHIOCEROL SYNTHESIS POLYKETIDE SYNTHASE TYPE I PKS1-RELATED"/>
    <property type="match status" value="1"/>
</dbReference>
<feature type="domain" description="PKS/mFAS DH" evidence="12">
    <location>
        <begin position="2456"/>
        <end position="2725"/>
    </location>
</feature>
<dbReference type="CDD" id="cd00833">
    <property type="entry name" value="PKS"/>
    <property type="match status" value="2"/>
</dbReference>
<evidence type="ECO:0000256" key="2">
    <source>
        <dbReference type="ARBA" id="ARBA00004792"/>
    </source>
</evidence>
<keyword evidence="5" id="KW-0808">Transferase</keyword>
<dbReference type="InterPro" id="IPR002364">
    <property type="entry name" value="Quin_OxRdtase/zeta-crystal_CS"/>
</dbReference>
<dbReference type="InterPro" id="IPR014031">
    <property type="entry name" value="Ketoacyl_synth_C"/>
</dbReference>
<feature type="region of interest" description="C-terminal hotdog fold" evidence="9">
    <location>
        <begin position="2588"/>
        <end position="2725"/>
    </location>
</feature>
<evidence type="ECO:0000256" key="4">
    <source>
        <dbReference type="ARBA" id="ARBA00022553"/>
    </source>
</evidence>
<dbReference type="SUPFAM" id="SSF50129">
    <property type="entry name" value="GroES-like"/>
    <property type="match status" value="1"/>
</dbReference>
<dbReference type="InterPro" id="IPR049551">
    <property type="entry name" value="PKS_DH_C"/>
</dbReference>
<dbReference type="InterPro" id="IPR020807">
    <property type="entry name" value="PKS_DH"/>
</dbReference>
<dbReference type="SMART" id="SM00825">
    <property type="entry name" value="PKS_KS"/>
    <property type="match status" value="2"/>
</dbReference>
<dbReference type="InterPro" id="IPR006162">
    <property type="entry name" value="Ppantetheine_attach_site"/>
</dbReference>
<dbReference type="SUPFAM" id="SSF55048">
    <property type="entry name" value="Probable ACP-binding domain of malonyl-CoA ACP transacylase"/>
    <property type="match status" value="2"/>
</dbReference>
<dbReference type="InterPro" id="IPR016035">
    <property type="entry name" value="Acyl_Trfase/lysoPLipase"/>
</dbReference>
<dbReference type="SMART" id="SM00829">
    <property type="entry name" value="PKS_ER"/>
    <property type="match status" value="1"/>
</dbReference>
<evidence type="ECO:0000256" key="9">
    <source>
        <dbReference type="PROSITE-ProRule" id="PRU01363"/>
    </source>
</evidence>
<evidence type="ECO:0000256" key="6">
    <source>
        <dbReference type="ARBA" id="ARBA00023194"/>
    </source>
</evidence>
<dbReference type="Gene3D" id="3.40.50.720">
    <property type="entry name" value="NAD(P)-binding Rossmann-like Domain"/>
    <property type="match status" value="2"/>
</dbReference>
<dbReference type="Gene3D" id="3.30.70.3290">
    <property type="match status" value="2"/>
</dbReference>
<dbReference type="PROSITE" id="PS50075">
    <property type="entry name" value="CARRIER"/>
    <property type="match status" value="2"/>
</dbReference>
<dbReference type="InterPro" id="IPR016039">
    <property type="entry name" value="Thiolase-like"/>
</dbReference>
<dbReference type="NCBIfam" id="NF045894">
    <property type="entry name" value="PKS_plus_SDR"/>
    <property type="match status" value="1"/>
</dbReference>
<dbReference type="CDD" id="cd05195">
    <property type="entry name" value="enoyl_red"/>
    <property type="match status" value="1"/>
</dbReference>
<dbReference type="Gene3D" id="1.10.1200.10">
    <property type="entry name" value="ACP-like"/>
    <property type="match status" value="2"/>
</dbReference>
<evidence type="ECO:0000313" key="14">
    <source>
        <dbReference type="Proteomes" id="UP001595868"/>
    </source>
</evidence>
<dbReference type="PROSITE" id="PS00012">
    <property type="entry name" value="PHOSPHOPANTETHEINE"/>
    <property type="match status" value="1"/>
</dbReference>
<dbReference type="PROSITE" id="PS52004">
    <property type="entry name" value="KS3_2"/>
    <property type="match status" value="2"/>
</dbReference>
<dbReference type="InterPro" id="IPR041618">
    <property type="entry name" value="PKS_DE"/>
</dbReference>
<dbReference type="Pfam" id="PF08240">
    <property type="entry name" value="ADH_N"/>
    <property type="match status" value="1"/>
</dbReference>
<dbReference type="InterPro" id="IPR014043">
    <property type="entry name" value="Acyl_transferase_dom"/>
</dbReference>
<sequence length="3674" mass="382623">MPDNTNEQTLREYLKRATNELRSTRRLLAEQEERAHEPIAVVAMSCRFPGGVDSPEQLWEVLAEGCDKLSDFPEDRGWDTAAMYDPEPGLPGKVCTRRGGFVDGAMDFDAGFFGISPREALAMDPQQRLLLETSWEVFERAGLDPTSVRGSRTGVFLGVIAQGYGGTDPRDATEDLEGYLLTGTTPSVASGRVAYTFGLEGPAVSIDTACSSSLVALHLAVRALRSGECTMALAGGATVMSTPGIFLEMSRQRGLAPDGRCKAFADAADGTGFSDGAGVVLLERLSDARRLGHPVLATVRGTALNQDGASNGLTAPSGAAQQKAIEQALADAVLTGHDVDVVEAHGTGTRLGDPIEANALLATYGRERDPARPLWLGSVKSNLGHTQAAAGVAGLIKMVLAMQHGLLPRTLHVDTPTRHVEWDGAGVRVLTEARPWDTAADRPRRAGISAFGISGTNAHVILEAPDRADAAEPAGEPRPRLVAVPLSARSEPALAAQATRVRALLADPAITEADLGYSLGLSRAALDHRVVVVADNRDELLAGLDEIAGTGLPGATVVRGTTGPAGKTVFVFPGQGSQWIGMAVGLLDSCEPFAARLHECDRALRAYVPWSPIDVLRGTPGGPDLNRVDVVQPLLWAVMVSLAEAWRSSGVQPDAVVGHSQGEIAAACVAGALSLEDGARVVALRSQALSAIAGRGGMVSLAVPAADVRELIAGWDGRIGVAAVNGPAATVVSGDADALAELMAVCERDGLRARTVPVDYASHGPHVDAIRDRLAEVLTGITPRAADVAFYSTVTGAVTDGASLDAGYWFTNLRQPVELEQAVRRLAIDGYRVFIECSPHPVLTSGVQGTVDDLGPAVGQVTVVGTLRRDDGGPRRLLTSLAEAWAGNARVDWGRAVGPARRIDLPTYPFQRTRYWLAPPERTIVAESAADARFWDSVTRTDVAQVARELSVRPDTPLEAVVPALSSWRRRAQDEARADGWRYRLQWQRHQAGTAVRGHWLVVVTGDGRDSATYAAVVAALSARGVQVSTLVVPAAERGPVSEALASAGPADGVLSLLTLDETPDAAHPDLPAGLTAQLALIQALADRPVAPLWTVTRGAVSTGATDTASAAAQAAAWGLGGVAAVEQPALHGALVDLPEELDNAALDRFCAVLGTAAGTEDRFAVRGGAVLVPRLARAPRTTGASAWQPSGTVLVVGGTGGLGAHVARRLAEQGVSRLVLAGRRGPQAPGAEELAAELTAAGTPTTVVACDAADRDALAALLDSVRGGDTPLTAVVHTAGVRADAPAGELTAESLAAAHRGRALVAANLTELVDEQLVLFSALSAVLGLPGQAGYAGGNAVVESLARQRAAAGRPVVCLGWGPWADSGVAEDPETIAVQHRHGIPPMEPRVALAAMGDAIADGEVSLYVADIDWRRFGAAFTASGSRPLIAGIPEARTGGAEEEPATAGAGTALAAQLAAVPEADQLRMLLEAVQVQVALVLGHGSAGPIRPDMPFKDVGFDSIMGVELRNRLNRLTGLRLPATLVFDYPSPVVLAEYLRAELAGVTAGPGEVACPGASDEPIAIVGMSCRFPGGVRGPDDLWRLVESGTDAVAEWPEDRGWDAAGLYHPDPDETGRTYTVSGGFLDEPAHFDAGFFGISPKEATAMDPQQRLLLESTWEALEQAGLDPHGVRGSRTGVFVGMSYQDYLARLRHAPDGFEGHLMMGNTASVGSGRVAYTFGLEGPALTIDTACSSSLVAMHLAARSLRSGECTMALAGAVVVMATPGMFLEFSRQRALAPDGRCKAFGADADGFGAAEGVGMLVMERLSDAVANGHRVLAVVRGTATNQDGASNGLSAPNGPAQQRVIRQALSDAGLTAGEVDAVEAHGTGTALGDPIEAQALFATYGRDRNPEQPLWLGSLKSNIGHAQAAAGVGGVIKMIMAMRHGTLPRTLHADVPSPHIDWSPGTIKLLGENLPWPSTGRPRRSAVSSFGISGTNAHVILEEPPAPAEVPPAGAPAAPVLPILLSAASEAALRDQATLLRAQLSPAVALPDLAHALSFGRARLRHRAVLLAGDHDRLGDALDALAGQRPSADVVLGAANPAGRTVLVFPGQGSQWPAMARELLDTSPVFTGAIEECERALQRYVPWSLTAVLRGEPGTPELTAAEVVQPVLFAVMVALARLWETFGIRPDAVVGHSQGEIAAAHIAGALSLDDAARVVALRSQALTAITGRGAMASVALTAADVRERLSAWPGRLDVAVVNGPRATVLSGDADAVAEFVAACEAEGIRARTVPVDYASHGPHVDAIRERLAEVLSGIEPRTAPIAFYSTVTGEPVDTAGLDAGYWFTNLRQPVEFERAVRRLAADGFRTFVESSPHPVLLTGLQDTLEDAGITDAVCTGTLRRDEGGLVRVLTGAAELFVRGAPADFTGYLPGTGRPVDLPTYPFQRQRYWLEAPAEAADAGELGLEPVSHPLLGAAVAMADGDATVLTASLSTRTHPWLADHAVHGTVLLPGAALVELAVRAGDQAGCGHLRELTLQAPLILTGEAAQVQVVLGGAGADGARPVSIHSRTPGRPWVCHAEGVVDDAAPAAEFTLDAWPPPGAEPIPLDDLYARLAEVGLDYGPAFRGLRAAWQRDDRVYTEVVLAAGAPDGFGIHPALLDAALQGVALTPAAAAVGNGIVLPFAWSGVTLHAVGASALRVELRPAGPGAVGLRMADASGAALATVEELSLRPVSRGQLDLARTSHHDAEHTVAWQPFTAGGEPSPCAVLGDFPYDLGPATVRATDLDALREAPVPPAVLVAAPREVPAGDPRAAIEPVLRLLQQWLRDPAFEGSRLVVITHDAAAVRPGEHLTGLASSSVWGLVRSAESEHPGRFSLVDLDGRPGAAAALPAAVWTGEPQVAVREGALFVPRLVRARADRALVPPAGAETWQLVVDGAGGFDDLALAEFPQATAPLTDGQLRLSVRAVGVNFRDVVLALGMVAQDGRAAATEAAGVVLEVGPGVTGVRPGDRVMGLMSAGVGPVTTTDHRLVTRIPDGWSFAQAAATPAAFLTALYALRDLAQAQPGERLLLHAAAGGVGMAATQVARHLGLQVYGTAHPGKWETLRRLGYPDAHIASSRTLDFEQAFSGGVDIVLNSLAGDFVDGSLRLLRSGGRFVEMGKTDIRDAEAVAGAHPGVHYQSFDVLDRGPEHVRAMLADLLELAEQGVISPLPITAFDIRQAPAAFRHLSQARHTGKIVLTLPAPLDPEGTVLVTGATGTLAGHLIDHLVTRHGVRHLLLAGRQGPHHPRAAELTARLEGLGARVTLAACDTGDPADLTRLLSMVDPAHPLTTVVHTAGALADATLDALTEHHLQTALRGKAEGAWHLHTAIRNHPVTQFLMFSSAAGTLGNAGQANYAAANAYLDALAQHRHAAGEPATSLAWGLWDLPDGMTGHLRAADHARVARSGVLPFSIAEGLAMFDDALAAGLPVHILNRFSPSALRARAEAKMLPPILTGLAARPARRTAADGDIGGSMTLSRRLAALDQAGQVDHVLDLLRRHVATVLGHTDPNALDAGLALKELGFDSLSAVEFRNRVNAATGLRLPATAVFEYPTLDALSRHVIGELAPAAEPAGAPAAVLGELARVETMLGTVQLDDAAQSAVGRRLRDLLARVDGTAAGSDGTADRLAEASDDEIFDFIERELKI</sequence>
<dbReference type="Gene3D" id="3.90.180.10">
    <property type="entry name" value="Medium-chain alcohol dehydrogenases, catalytic domain"/>
    <property type="match status" value="1"/>
</dbReference>
<keyword evidence="8" id="KW-0012">Acyltransferase</keyword>
<dbReference type="CDD" id="cd08952">
    <property type="entry name" value="KR_1_SDR_x"/>
    <property type="match status" value="1"/>
</dbReference>
<dbReference type="InterPro" id="IPR009081">
    <property type="entry name" value="PP-bd_ACP"/>
</dbReference>
<dbReference type="SUPFAM" id="SSF52151">
    <property type="entry name" value="FabD/lysophospholipase-like"/>
    <property type="match status" value="2"/>
</dbReference>
<dbReference type="Pfam" id="PF13602">
    <property type="entry name" value="ADH_zinc_N_2"/>
    <property type="match status" value="1"/>
</dbReference>
<keyword evidence="3" id="KW-0596">Phosphopantetheine</keyword>
<keyword evidence="14" id="KW-1185">Reference proteome</keyword>
<dbReference type="Pfam" id="PF21089">
    <property type="entry name" value="PKS_DH_N"/>
    <property type="match status" value="1"/>
</dbReference>
<evidence type="ECO:0000256" key="3">
    <source>
        <dbReference type="ARBA" id="ARBA00022450"/>
    </source>
</evidence>
<dbReference type="InterPro" id="IPR036291">
    <property type="entry name" value="NAD(P)-bd_dom_sf"/>
</dbReference>
<dbReference type="Pfam" id="PF14765">
    <property type="entry name" value="PS-DH"/>
    <property type="match status" value="1"/>
</dbReference>
<dbReference type="Proteomes" id="UP001595868">
    <property type="component" value="Unassembled WGS sequence"/>
</dbReference>
<dbReference type="Gene3D" id="3.40.47.10">
    <property type="match status" value="2"/>
</dbReference>
<feature type="region of interest" description="N-terminal hotdog fold" evidence="9">
    <location>
        <begin position="2456"/>
        <end position="2576"/>
    </location>
</feature>
<dbReference type="SUPFAM" id="SSF47336">
    <property type="entry name" value="ACP-like"/>
    <property type="match status" value="2"/>
</dbReference>
<comment type="caution">
    <text evidence="13">The sequence shown here is derived from an EMBL/GenBank/DDBJ whole genome shotgun (WGS) entry which is preliminary data.</text>
</comment>
<dbReference type="Pfam" id="PF00550">
    <property type="entry name" value="PP-binding"/>
    <property type="match status" value="2"/>
</dbReference>
<dbReference type="SMART" id="SM01294">
    <property type="entry name" value="PKS_PP_betabranch"/>
    <property type="match status" value="2"/>
</dbReference>
<dbReference type="InterPro" id="IPR015083">
    <property type="entry name" value="NorB/c/GfsB-D-like_docking"/>
</dbReference>
<comment type="pathway">
    <text evidence="2">Antibiotic biosynthesis.</text>
</comment>
<dbReference type="InterPro" id="IPR057326">
    <property type="entry name" value="KR_dom"/>
</dbReference>
<keyword evidence="4" id="KW-0597">Phosphoprotein</keyword>
<dbReference type="InterPro" id="IPR016036">
    <property type="entry name" value="Malonyl_transacylase_ACP-bd"/>
</dbReference>
<dbReference type="Pfam" id="PF16197">
    <property type="entry name" value="KAsynt_C_assoc"/>
    <property type="match status" value="2"/>
</dbReference>
<organism evidence="13 14">
    <name type="scientific">Micromonospora zhanjiangensis</name>
    <dbReference type="NCBI Taxonomy" id="1522057"/>
    <lineage>
        <taxon>Bacteria</taxon>
        <taxon>Bacillati</taxon>
        <taxon>Actinomycetota</taxon>
        <taxon>Actinomycetes</taxon>
        <taxon>Micromonosporales</taxon>
        <taxon>Micromonosporaceae</taxon>
        <taxon>Micromonospora</taxon>
    </lineage>
</organism>
<dbReference type="PANTHER" id="PTHR43775">
    <property type="entry name" value="FATTY ACID SYNTHASE"/>
    <property type="match status" value="1"/>
</dbReference>
<evidence type="ECO:0000259" key="12">
    <source>
        <dbReference type="PROSITE" id="PS52019"/>
    </source>
</evidence>
<feature type="active site" description="Proton donor; for dehydratase activity" evidence="9">
    <location>
        <position position="2646"/>
    </location>
</feature>
<reference evidence="14" key="1">
    <citation type="journal article" date="2019" name="Int. J. Syst. Evol. Microbiol.">
        <title>The Global Catalogue of Microorganisms (GCM) 10K type strain sequencing project: providing services to taxonomists for standard genome sequencing and annotation.</title>
        <authorList>
            <consortium name="The Broad Institute Genomics Platform"/>
            <consortium name="The Broad Institute Genome Sequencing Center for Infectious Disease"/>
            <person name="Wu L."/>
            <person name="Ma J."/>
        </authorList>
    </citation>
    <scope>NUCLEOTIDE SEQUENCE [LARGE SCALE GENOMIC DNA]</scope>
    <source>
        <strain evidence="14">2902at01</strain>
    </source>
</reference>
<dbReference type="SUPFAM" id="SSF51735">
    <property type="entry name" value="NAD(P)-binding Rossmann-fold domains"/>
    <property type="match status" value="5"/>
</dbReference>
<feature type="active site" description="Proton acceptor; for dehydratase activity" evidence="9">
    <location>
        <position position="2488"/>
    </location>
</feature>
<dbReference type="InterPro" id="IPR055123">
    <property type="entry name" value="SpnB-like_Rossmann"/>
</dbReference>
<feature type="domain" description="Carrier" evidence="10">
    <location>
        <begin position="1469"/>
        <end position="1544"/>
    </location>
</feature>
<dbReference type="RefSeq" id="WP_377549596.1">
    <property type="nucleotide sequence ID" value="NZ_JBHSBN010000018.1"/>
</dbReference>
<dbReference type="Pfam" id="PF08659">
    <property type="entry name" value="KR"/>
    <property type="match status" value="2"/>
</dbReference>
<dbReference type="SMART" id="SM00822">
    <property type="entry name" value="PKS_KR"/>
    <property type="match status" value="2"/>
</dbReference>
<dbReference type="InterPro" id="IPR050091">
    <property type="entry name" value="PKS_NRPS_Biosynth_Enz"/>
</dbReference>
<accession>A0ABV8KSG1</accession>
<feature type="domain" description="Ketosynthase family 3 (KS3)" evidence="11">
    <location>
        <begin position="36"/>
        <end position="464"/>
    </location>
</feature>
<dbReference type="InterPro" id="IPR013968">
    <property type="entry name" value="PKS_KR"/>
</dbReference>
<dbReference type="InterPro" id="IPR049900">
    <property type="entry name" value="PKS_mFAS_DH"/>
</dbReference>
<dbReference type="InterPro" id="IPR032821">
    <property type="entry name" value="PKS_assoc"/>
</dbReference>
<evidence type="ECO:0000256" key="1">
    <source>
        <dbReference type="ARBA" id="ARBA00001957"/>
    </source>
</evidence>
<dbReference type="InterPro" id="IPR013154">
    <property type="entry name" value="ADH-like_N"/>
</dbReference>
<dbReference type="Pfam" id="PF00109">
    <property type="entry name" value="ketoacyl-synt"/>
    <property type="match status" value="2"/>
</dbReference>
<dbReference type="CDD" id="cd08956">
    <property type="entry name" value="KR_3_FAS_SDR_x"/>
    <property type="match status" value="1"/>
</dbReference>
<proteinExistence type="predicted"/>
<evidence type="ECO:0000256" key="8">
    <source>
        <dbReference type="ARBA" id="ARBA00023315"/>
    </source>
</evidence>
<dbReference type="SMART" id="SM00823">
    <property type="entry name" value="PKS_PP"/>
    <property type="match status" value="2"/>
</dbReference>
<dbReference type="Pfam" id="PF22953">
    <property type="entry name" value="SpnB_Rossmann"/>
    <property type="match status" value="1"/>
</dbReference>
<dbReference type="Gene3D" id="3.40.50.11460">
    <property type="match status" value="1"/>
</dbReference>
<evidence type="ECO:0000256" key="7">
    <source>
        <dbReference type="ARBA" id="ARBA00023268"/>
    </source>
</evidence>
<dbReference type="InterPro" id="IPR049552">
    <property type="entry name" value="PKS_DH_N"/>
</dbReference>
<name>A0ABV8KSG1_9ACTN</name>
<evidence type="ECO:0000259" key="11">
    <source>
        <dbReference type="PROSITE" id="PS52004"/>
    </source>
</evidence>
<dbReference type="Pfam" id="PF18369">
    <property type="entry name" value="PKS_DE"/>
    <property type="match status" value="1"/>
</dbReference>
<dbReference type="InterPro" id="IPR020843">
    <property type="entry name" value="ER"/>
</dbReference>
<feature type="domain" description="Ketosynthase family 3 (KS3)" evidence="11">
    <location>
        <begin position="1561"/>
        <end position="1987"/>
    </location>
</feature>
<dbReference type="Gene3D" id="3.40.366.10">
    <property type="entry name" value="Malonyl-Coenzyme A Acyl Carrier Protein, domain 2"/>
    <property type="match status" value="2"/>
</dbReference>
<dbReference type="InterPro" id="IPR036736">
    <property type="entry name" value="ACP-like_sf"/>
</dbReference>
<comment type="cofactor">
    <cofactor evidence="1">
        <name>pantetheine 4'-phosphate</name>
        <dbReference type="ChEBI" id="CHEBI:47942"/>
    </cofactor>
</comment>
<protein>
    <submittedName>
        <fullName evidence="13">Type I polyketide synthase</fullName>
    </submittedName>
</protein>
<dbReference type="InterPro" id="IPR042104">
    <property type="entry name" value="PKS_dehydratase_sf"/>
</dbReference>
<gene>
    <name evidence="13" type="ORF">ACFOX0_23285</name>
</gene>
<dbReference type="Pfam" id="PF00698">
    <property type="entry name" value="Acyl_transf_1"/>
    <property type="match status" value="2"/>
</dbReference>
<dbReference type="SMART" id="SM00826">
    <property type="entry name" value="PKS_DH"/>
    <property type="match status" value="1"/>
</dbReference>
<dbReference type="Pfam" id="PF08990">
    <property type="entry name" value="Docking"/>
    <property type="match status" value="1"/>
</dbReference>
<keyword evidence="6" id="KW-0045">Antibiotic biosynthesis</keyword>
<dbReference type="PROSITE" id="PS01162">
    <property type="entry name" value="QOR_ZETA_CRYSTAL"/>
    <property type="match status" value="1"/>
</dbReference>
<dbReference type="SUPFAM" id="SSF53901">
    <property type="entry name" value="Thiolase-like"/>
    <property type="match status" value="2"/>
</dbReference>
<dbReference type="SMART" id="SM00827">
    <property type="entry name" value="PKS_AT"/>
    <property type="match status" value="2"/>
</dbReference>
<dbReference type="InterPro" id="IPR011032">
    <property type="entry name" value="GroES-like_sf"/>
</dbReference>
<evidence type="ECO:0000256" key="5">
    <source>
        <dbReference type="ARBA" id="ARBA00022679"/>
    </source>
</evidence>
<dbReference type="InterPro" id="IPR020806">
    <property type="entry name" value="PKS_PP-bd"/>
</dbReference>
<evidence type="ECO:0000313" key="13">
    <source>
        <dbReference type="EMBL" id="MFC4108842.1"/>
    </source>
</evidence>
<evidence type="ECO:0000259" key="10">
    <source>
        <dbReference type="PROSITE" id="PS50075"/>
    </source>
</evidence>
<dbReference type="PROSITE" id="PS52019">
    <property type="entry name" value="PKS_MFAS_DH"/>
    <property type="match status" value="1"/>
</dbReference>
<feature type="domain" description="Carrier" evidence="10">
    <location>
        <begin position="3519"/>
        <end position="3594"/>
    </location>
</feature>
<dbReference type="InterPro" id="IPR001227">
    <property type="entry name" value="Ac_transferase_dom_sf"/>
</dbReference>
<dbReference type="Pfam" id="PF02801">
    <property type="entry name" value="Ketoacyl-synt_C"/>
    <property type="match status" value="2"/>
</dbReference>
<dbReference type="InterPro" id="IPR014030">
    <property type="entry name" value="Ketoacyl_synth_N"/>
</dbReference>
<dbReference type="Gene3D" id="3.10.129.110">
    <property type="entry name" value="Polyketide synthase dehydratase"/>
    <property type="match status" value="1"/>
</dbReference>